<keyword evidence="2" id="KW-1185">Reference proteome</keyword>
<accession>A0A482W1N4</accession>
<dbReference type="EMBL" id="QDEB01040726">
    <property type="protein sequence ID" value="RZC38713.1"/>
    <property type="molecule type" value="Genomic_DNA"/>
</dbReference>
<evidence type="ECO:0000313" key="2">
    <source>
        <dbReference type="Proteomes" id="UP000292052"/>
    </source>
</evidence>
<protein>
    <submittedName>
        <fullName evidence="1">Uncharacterized protein</fullName>
    </submittedName>
</protein>
<reference evidence="1 2" key="1">
    <citation type="submission" date="2017-03" db="EMBL/GenBank/DDBJ databases">
        <title>Genome of the blue death feigning beetle - Asbolus verrucosus.</title>
        <authorList>
            <person name="Rider S.D."/>
        </authorList>
    </citation>
    <scope>NUCLEOTIDE SEQUENCE [LARGE SCALE GENOMIC DNA]</scope>
    <source>
        <strain evidence="1">Butters</strain>
        <tissue evidence="1">Head and leg muscle</tissue>
    </source>
</reference>
<comment type="caution">
    <text evidence="1">The sequence shown here is derived from an EMBL/GenBank/DDBJ whole genome shotgun (WGS) entry which is preliminary data.</text>
</comment>
<evidence type="ECO:0000313" key="1">
    <source>
        <dbReference type="EMBL" id="RZC38713.1"/>
    </source>
</evidence>
<sequence length="25" mass="2757">MVRAMNGIQETPMMAAFSLVMEVSL</sequence>
<dbReference type="Proteomes" id="UP000292052">
    <property type="component" value="Unassembled WGS sequence"/>
</dbReference>
<proteinExistence type="predicted"/>
<name>A0A482W1N4_ASBVE</name>
<dbReference type="AlphaFoldDB" id="A0A482W1N4"/>
<gene>
    <name evidence="1" type="ORF">BDFB_010782</name>
</gene>
<organism evidence="1 2">
    <name type="scientific">Asbolus verrucosus</name>
    <name type="common">Desert ironclad beetle</name>
    <dbReference type="NCBI Taxonomy" id="1661398"/>
    <lineage>
        <taxon>Eukaryota</taxon>
        <taxon>Metazoa</taxon>
        <taxon>Ecdysozoa</taxon>
        <taxon>Arthropoda</taxon>
        <taxon>Hexapoda</taxon>
        <taxon>Insecta</taxon>
        <taxon>Pterygota</taxon>
        <taxon>Neoptera</taxon>
        <taxon>Endopterygota</taxon>
        <taxon>Coleoptera</taxon>
        <taxon>Polyphaga</taxon>
        <taxon>Cucujiformia</taxon>
        <taxon>Tenebrionidae</taxon>
        <taxon>Pimeliinae</taxon>
        <taxon>Asbolus</taxon>
    </lineage>
</organism>